<dbReference type="SMART" id="SM00248">
    <property type="entry name" value="ANK"/>
    <property type="match status" value="7"/>
</dbReference>
<organism evidence="2">
    <name type="scientific">Sesamum radiatum</name>
    <name type="common">Black benniseed</name>
    <dbReference type="NCBI Taxonomy" id="300843"/>
    <lineage>
        <taxon>Eukaryota</taxon>
        <taxon>Viridiplantae</taxon>
        <taxon>Streptophyta</taxon>
        <taxon>Embryophyta</taxon>
        <taxon>Tracheophyta</taxon>
        <taxon>Spermatophyta</taxon>
        <taxon>Magnoliopsida</taxon>
        <taxon>eudicotyledons</taxon>
        <taxon>Gunneridae</taxon>
        <taxon>Pentapetalae</taxon>
        <taxon>asterids</taxon>
        <taxon>lamiids</taxon>
        <taxon>Lamiales</taxon>
        <taxon>Pedaliaceae</taxon>
        <taxon>Sesamum</taxon>
    </lineage>
</organism>
<evidence type="ECO:0000313" key="2">
    <source>
        <dbReference type="EMBL" id="KAL0435652.1"/>
    </source>
</evidence>
<feature type="repeat" description="ANK" evidence="1">
    <location>
        <begin position="45"/>
        <end position="67"/>
    </location>
</feature>
<name>A0AAW2W245_SESRA</name>
<dbReference type="AlphaFoldDB" id="A0AAW2W245"/>
<sequence length="343" mass="37380">MTSSSPLRSLQKWELKRHHRRWQCAEDLDIGEGLEETFDRVRDGRGRTALHVAAAAGKTQICEYLIETEILYVDVIDGKYRSPLHHAVLNRHIDTAKYLLSAGASNSQCDKWTYTPVHYAAEEDNADEARCDLLEYPVVSTFQTVVDPGDVPMLVLLTSGGASVNIVSDYGTPLHRAIAYRHKDAVQALLDHDADPDLAGFEFFTPLLSSIFANSFDCLEVLLKAGADPNIRGGGMNCMTPLGQAAADGATRIVACLLSFGADPDAVDDSGFTPLEWAALNQHDEVLSILFPVTSQISYFSEWSIGGIMKQLASLASTAEDRDCASPRKLVHGSTGVGKLKLQ</sequence>
<dbReference type="SUPFAM" id="SSF48403">
    <property type="entry name" value="Ankyrin repeat"/>
    <property type="match status" value="1"/>
</dbReference>
<dbReference type="Gene3D" id="1.25.40.20">
    <property type="entry name" value="Ankyrin repeat-containing domain"/>
    <property type="match status" value="2"/>
</dbReference>
<reference evidence="2" key="2">
    <citation type="journal article" date="2024" name="Plant">
        <title>Genomic evolution and insights into agronomic trait innovations of Sesamum species.</title>
        <authorList>
            <person name="Miao H."/>
            <person name="Wang L."/>
            <person name="Qu L."/>
            <person name="Liu H."/>
            <person name="Sun Y."/>
            <person name="Le M."/>
            <person name="Wang Q."/>
            <person name="Wei S."/>
            <person name="Zheng Y."/>
            <person name="Lin W."/>
            <person name="Duan Y."/>
            <person name="Cao H."/>
            <person name="Xiong S."/>
            <person name="Wang X."/>
            <person name="Wei L."/>
            <person name="Li C."/>
            <person name="Ma Q."/>
            <person name="Ju M."/>
            <person name="Zhao R."/>
            <person name="Li G."/>
            <person name="Mu C."/>
            <person name="Tian Q."/>
            <person name="Mei H."/>
            <person name="Zhang T."/>
            <person name="Gao T."/>
            <person name="Zhang H."/>
        </authorList>
    </citation>
    <scope>NUCLEOTIDE SEQUENCE</scope>
    <source>
        <strain evidence="2">G02</strain>
    </source>
</reference>
<dbReference type="InterPro" id="IPR036770">
    <property type="entry name" value="Ankyrin_rpt-contain_sf"/>
</dbReference>
<proteinExistence type="predicted"/>
<reference evidence="2" key="1">
    <citation type="submission" date="2020-06" db="EMBL/GenBank/DDBJ databases">
        <authorList>
            <person name="Li T."/>
            <person name="Hu X."/>
            <person name="Zhang T."/>
            <person name="Song X."/>
            <person name="Zhang H."/>
            <person name="Dai N."/>
            <person name="Sheng W."/>
            <person name="Hou X."/>
            <person name="Wei L."/>
        </authorList>
    </citation>
    <scope>NUCLEOTIDE SEQUENCE</scope>
    <source>
        <strain evidence="2">G02</strain>
        <tissue evidence="2">Leaf</tissue>
    </source>
</reference>
<dbReference type="PROSITE" id="PS50088">
    <property type="entry name" value="ANK_REPEAT"/>
    <property type="match status" value="4"/>
</dbReference>
<keyword evidence="1" id="KW-0040">ANK repeat</keyword>
<dbReference type="InterPro" id="IPR002110">
    <property type="entry name" value="Ankyrin_rpt"/>
</dbReference>
<feature type="repeat" description="ANK" evidence="1">
    <location>
        <begin position="79"/>
        <end position="111"/>
    </location>
</feature>
<dbReference type="PANTHER" id="PTHR46224:SF67">
    <property type="entry name" value="HSP70-HSP90 ORGANIZING PROTEIN 3-LIKE"/>
    <property type="match status" value="1"/>
</dbReference>
<dbReference type="PROSITE" id="PS50297">
    <property type="entry name" value="ANK_REP_REGION"/>
    <property type="match status" value="3"/>
</dbReference>
<evidence type="ECO:0000256" key="1">
    <source>
        <dbReference type="PROSITE-ProRule" id="PRU00023"/>
    </source>
</evidence>
<dbReference type="EMBL" id="JACGWJ010000002">
    <property type="protein sequence ID" value="KAL0435652.1"/>
    <property type="molecule type" value="Genomic_DNA"/>
</dbReference>
<dbReference type="Pfam" id="PF12796">
    <property type="entry name" value="Ank_2"/>
    <property type="match status" value="3"/>
</dbReference>
<dbReference type="InterPro" id="IPR051616">
    <property type="entry name" value="Cul2-RING_E3_ligase_SR"/>
</dbReference>
<gene>
    <name evidence="2" type="ORF">Sradi_0273100</name>
</gene>
<feature type="repeat" description="ANK" evidence="1">
    <location>
        <begin position="237"/>
        <end position="269"/>
    </location>
</feature>
<feature type="repeat" description="ANK" evidence="1">
    <location>
        <begin position="169"/>
        <end position="201"/>
    </location>
</feature>
<dbReference type="PANTHER" id="PTHR46224">
    <property type="entry name" value="ANKYRIN REPEAT FAMILY PROTEIN"/>
    <property type="match status" value="1"/>
</dbReference>
<accession>A0AAW2W245</accession>
<dbReference type="PRINTS" id="PR01415">
    <property type="entry name" value="ANKYRIN"/>
</dbReference>
<protein>
    <submittedName>
        <fullName evidence="2">Uncharacterized protein</fullName>
    </submittedName>
</protein>
<comment type="caution">
    <text evidence="2">The sequence shown here is derived from an EMBL/GenBank/DDBJ whole genome shotgun (WGS) entry which is preliminary data.</text>
</comment>